<dbReference type="AlphaFoldDB" id="A0A939DGZ4"/>
<protein>
    <submittedName>
        <fullName evidence="1">Fatty acid cis/trans isomerase</fullName>
    </submittedName>
</protein>
<reference evidence="1" key="1">
    <citation type="submission" date="2021-02" db="EMBL/GenBank/DDBJ databases">
        <title>PHA producing bacteria isolated from coastal sediment in Guangdong, Shenzhen.</title>
        <authorList>
            <person name="Zheng W."/>
            <person name="Yu S."/>
            <person name="Huang Y."/>
        </authorList>
    </citation>
    <scope>NUCLEOTIDE SEQUENCE</scope>
    <source>
        <strain evidence="1">TN14-10</strain>
    </source>
</reference>
<dbReference type="InterPro" id="IPR010706">
    <property type="entry name" value="Fatty_acid_cis-trans_isomerase"/>
</dbReference>
<dbReference type="Pfam" id="PF06934">
    <property type="entry name" value="CTI"/>
    <property type="match status" value="1"/>
</dbReference>
<dbReference type="GO" id="GO:0016853">
    <property type="term" value="F:isomerase activity"/>
    <property type="evidence" value="ECO:0007669"/>
    <property type="project" value="UniProtKB-KW"/>
</dbReference>
<evidence type="ECO:0000313" key="1">
    <source>
        <dbReference type="EMBL" id="MBN7797681.1"/>
    </source>
</evidence>
<name>A0A939DGZ4_9GAMM</name>
<evidence type="ECO:0000313" key="2">
    <source>
        <dbReference type="Proteomes" id="UP000664303"/>
    </source>
</evidence>
<sequence length="717" mass="82936">MVCHGCYDAPCQLKLEARAGLERGANKELVYDGTRLVSANMTRLFDDAETVAQWRDKDFFAVTDDDTPGRGVMYRMLDLKQAHPLPGRGPLPEGFDFSLSRDQQCPQQEEFDDFAEDYPLWGMPYGLPGLKPHEHQVMTQWLERGAPALPPSPLSATVETEWRAWETFLNGDSLKERLVARYLYEHLFLASLFLESSAQPAWFRLVRSATPPGEPLELISTRRPYDDPGVERVYYRLQRLPVTPLGKSHLAYRFDGKRRDWYRQNFLQRDYLVPELPGYSPEVASNPFKSFVAIPVRARYRFLLREAQFTIMNFIKGPVCRGQVALNVIEDRFWVMFVDPEAVDPELDGAFLARESDNLRLPKTTTGTVADLVNWRSYARAHDRYQEAKVEHLGELLANKRRSINLDTLWDGDGRNPNAALTIFRHFDTASVVKGFVGDTPKTAWVISYSLLERIHYLLVAGFDVYGAVAHQLETRLYMDFLRMEGELNFLLYLPARERLKLRSYWYRKAPGFAKDHVFADSALMREQPTDLRFDSDDPKAEFLGWMRERIHGARATRYDYREGARTEVRQALDVLAGSAGRHNSFMPQVSFVNVIGPDRDETYTVLRDSGYANIALLFLEESRRIEAEDRLTVVRGFIGEHPNLFFQVHEKQVPLFVADIAGLKNEADWRLLLERYAVARNAPWFWALSDKFHRRHLAADPLYHGLFDYNRYRGYE</sequence>
<dbReference type="Proteomes" id="UP000664303">
    <property type="component" value="Unassembled WGS sequence"/>
</dbReference>
<comment type="caution">
    <text evidence="1">The sequence shown here is derived from an EMBL/GenBank/DDBJ whole genome shotgun (WGS) entry which is preliminary data.</text>
</comment>
<keyword evidence="2" id="KW-1185">Reference proteome</keyword>
<proteinExistence type="predicted"/>
<accession>A0A939DGZ4</accession>
<gene>
    <name evidence="1" type="ORF">JYP50_13805</name>
</gene>
<organism evidence="1 2">
    <name type="scientific">Parahaliea mediterranea</name>
    <dbReference type="NCBI Taxonomy" id="651086"/>
    <lineage>
        <taxon>Bacteria</taxon>
        <taxon>Pseudomonadati</taxon>
        <taxon>Pseudomonadota</taxon>
        <taxon>Gammaproteobacteria</taxon>
        <taxon>Cellvibrionales</taxon>
        <taxon>Halieaceae</taxon>
        <taxon>Parahaliea</taxon>
    </lineage>
</organism>
<keyword evidence="1" id="KW-0413">Isomerase</keyword>
<dbReference type="EMBL" id="JAFKCZ010000009">
    <property type="protein sequence ID" value="MBN7797681.1"/>
    <property type="molecule type" value="Genomic_DNA"/>
</dbReference>